<gene>
    <name evidence="18" type="primary">LOC111598636</name>
</gene>
<dbReference type="Proteomes" id="UP000504633">
    <property type="component" value="Unplaced"/>
</dbReference>
<evidence type="ECO:0000259" key="14">
    <source>
        <dbReference type="Pfam" id="PF01433"/>
    </source>
</evidence>
<feature type="active site" description="Proton acceptor" evidence="10">
    <location>
        <position position="351"/>
    </location>
</feature>
<evidence type="ECO:0000256" key="8">
    <source>
        <dbReference type="ARBA" id="ARBA00023049"/>
    </source>
</evidence>
<evidence type="ECO:0000256" key="7">
    <source>
        <dbReference type="ARBA" id="ARBA00022833"/>
    </source>
</evidence>
<feature type="signal peptide" evidence="13">
    <location>
        <begin position="1"/>
        <end position="22"/>
    </location>
</feature>
<comment type="similarity">
    <text evidence="2 12">Belongs to the peptidase M1 family.</text>
</comment>
<dbReference type="Gene3D" id="1.25.50.20">
    <property type="match status" value="1"/>
</dbReference>
<dbReference type="Gene3D" id="2.60.40.1910">
    <property type="match status" value="1"/>
</dbReference>
<dbReference type="GO" id="GO:0008237">
    <property type="term" value="F:metallopeptidase activity"/>
    <property type="evidence" value="ECO:0007669"/>
    <property type="project" value="UniProtKB-KW"/>
</dbReference>
<comment type="subcellular location">
    <subcellularLocation>
        <location evidence="1">Cell membrane</location>
        <topology evidence="1">Lipid-anchor</topology>
        <topology evidence="1">GPI-anchor</topology>
    </subcellularLocation>
</comment>
<keyword evidence="3" id="KW-0472">Membrane</keyword>
<dbReference type="InterPro" id="IPR014782">
    <property type="entry name" value="Peptidase_M1_dom"/>
</dbReference>
<dbReference type="CDD" id="cd09601">
    <property type="entry name" value="M1_APN-Q_like"/>
    <property type="match status" value="1"/>
</dbReference>
<dbReference type="SUPFAM" id="SSF63737">
    <property type="entry name" value="Leukotriene A4 hydrolase N-terminal domain"/>
    <property type="match status" value="1"/>
</dbReference>
<dbReference type="InterPro" id="IPR050344">
    <property type="entry name" value="Peptidase_M1_aminopeptidases"/>
</dbReference>
<dbReference type="Gene3D" id="2.60.40.1730">
    <property type="entry name" value="tricorn interacting facor f3 domain"/>
    <property type="match status" value="1"/>
</dbReference>
<evidence type="ECO:0000256" key="9">
    <source>
        <dbReference type="ARBA" id="ARBA00023288"/>
    </source>
</evidence>
<evidence type="ECO:0000259" key="16">
    <source>
        <dbReference type="Pfam" id="PF17900"/>
    </source>
</evidence>
<dbReference type="EC" id="3.4.11.-" evidence="12"/>
<dbReference type="Pfam" id="PF11838">
    <property type="entry name" value="ERAP1_C"/>
    <property type="match status" value="1"/>
</dbReference>
<dbReference type="Pfam" id="PF01433">
    <property type="entry name" value="Peptidase_M1"/>
    <property type="match status" value="1"/>
</dbReference>
<feature type="domain" description="Aminopeptidase N-like N-terminal" evidence="16">
    <location>
        <begin position="53"/>
        <end position="244"/>
    </location>
</feature>
<keyword evidence="17" id="KW-1185">Reference proteome</keyword>
<dbReference type="GO" id="GO:0005615">
    <property type="term" value="C:extracellular space"/>
    <property type="evidence" value="ECO:0007669"/>
    <property type="project" value="TreeGrafter"/>
</dbReference>
<dbReference type="FunFam" id="1.25.50.20:FF:000005">
    <property type="entry name" value="Aminopeptidase N-like protein"/>
    <property type="match status" value="1"/>
</dbReference>
<protein>
    <recommendedName>
        <fullName evidence="12">Aminopeptidase</fullName>
        <ecNumber evidence="12">3.4.11.-</ecNumber>
    </recommendedName>
</protein>
<proteinExistence type="inferred from homology"/>
<dbReference type="Pfam" id="PF17900">
    <property type="entry name" value="Peptidase_M1_N"/>
    <property type="match status" value="1"/>
</dbReference>
<dbReference type="PANTHER" id="PTHR11533:SF18">
    <property type="entry name" value="FI02158P"/>
    <property type="match status" value="1"/>
</dbReference>
<reference evidence="18" key="1">
    <citation type="submission" date="2025-08" db="UniProtKB">
        <authorList>
            <consortium name="RefSeq"/>
        </authorList>
    </citation>
    <scope>IDENTIFICATION</scope>
    <source>
        <strain evidence="18">15085-1641.00</strain>
        <tissue evidence="18">Whole body</tissue>
    </source>
</reference>
<dbReference type="AlphaFoldDB" id="A0A6J1LZZ5"/>
<evidence type="ECO:0000256" key="2">
    <source>
        <dbReference type="ARBA" id="ARBA00010136"/>
    </source>
</evidence>
<keyword evidence="7 12" id="KW-0862">Zinc</keyword>
<keyword evidence="3" id="KW-0325">Glycoprotein</keyword>
<evidence type="ECO:0000313" key="18">
    <source>
        <dbReference type="RefSeq" id="XP_023169748.2"/>
    </source>
</evidence>
<dbReference type="InterPro" id="IPR042097">
    <property type="entry name" value="Aminopeptidase_N-like_N_sf"/>
</dbReference>
<dbReference type="GeneID" id="111598636"/>
<feature type="domain" description="Peptidase M1 membrane alanine aminopeptidase" evidence="14">
    <location>
        <begin position="298"/>
        <end position="494"/>
    </location>
</feature>
<keyword evidence="13" id="KW-0732">Signal</keyword>
<evidence type="ECO:0000313" key="17">
    <source>
        <dbReference type="Proteomes" id="UP000504633"/>
    </source>
</evidence>
<organism evidence="17 18">
    <name type="scientific">Drosophila hydei</name>
    <name type="common">Fruit fly</name>
    <dbReference type="NCBI Taxonomy" id="7224"/>
    <lineage>
        <taxon>Eukaryota</taxon>
        <taxon>Metazoa</taxon>
        <taxon>Ecdysozoa</taxon>
        <taxon>Arthropoda</taxon>
        <taxon>Hexapoda</taxon>
        <taxon>Insecta</taxon>
        <taxon>Pterygota</taxon>
        <taxon>Neoptera</taxon>
        <taxon>Endopterygota</taxon>
        <taxon>Diptera</taxon>
        <taxon>Brachycera</taxon>
        <taxon>Muscomorpha</taxon>
        <taxon>Ephydroidea</taxon>
        <taxon>Drosophilidae</taxon>
        <taxon>Drosophila</taxon>
    </lineage>
</organism>
<dbReference type="KEGG" id="dhe:111598636"/>
<evidence type="ECO:0000256" key="6">
    <source>
        <dbReference type="ARBA" id="ARBA00022801"/>
    </source>
</evidence>
<name>A0A6J1LZZ5_DROHY</name>
<dbReference type="GO" id="GO:0004177">
    <property type="term" value="F:aminopeptidase activity"/>
    <property type="evidence" value="ECO:0007669"/>
    <property type="project" value="UniProtKB-KW"/>
</dbReference>
<keyword evidence="4 12" id="KW-0645">Protease</keyword>
<dbReference type="SUPFAM" id="SSF55486">
    <property type="entry name" value="Metalloproteases ('zincins'), catalytic domain"/>
    <property type="match status" value="1"/>
</dbReference>
<dbReference type="PANTHER" id="PTHR11533">
    <property type="entry name" value="PROTEASE M1 ZINC METALLOPROTEASE"/>
    <property type="match status" value="1"/>
</dbReference>
<comment type="cofactor">
    <cofactor evidence="12">
        <name>Zn(2+)</name>
        <dbReference type="ChEBI" id="CHEBI:29105"/>
    </cofactor>
    <text evidence="12">Binds 1 zinc ion per subunit.</text>
</comment>
<dbReference type="GO" id="GO:0006508">
    <property type="term" value="P:proteolysis"/>
    <property type="evidence" value="ECO:0007669"/>
    <property type="project" value="UniProtKB-KW"/>
</dbReference>
<dbReference type="GO" id="GO:0005737">
    <property type="term" value="C:cytoplasm"/>
    <property type="evidence" value="ECO:0007669"/>
    <property type="project" value="TreeGrafter"/>
</dbReference>
<dbReference type="FunFam" id="2.60.40.1910:FF:000013">
    <property type="entry name" value="Aminopeptidase"/>
    <property type="match status" value="1"/>
</dbReference>
<keyword evidence="5 12" id="KW-0479">Metal-binding</keyword>
<feature type="chain" id="PRO_5026935056" description="Aminopeptidase" evidence="13">
    <location>
        <begin position="23"/>
        <end position="933"/>
    </location>
</feature>
<keyword evidence="12 18" id="KW-0031">Aminopeptidase</keyword>
<feature type="domain" description="ERAP1-like C-terminal" evidence="15">
    <location>
        <begin position="577"/>
        <end position="904"/>
    </location>
</feature>
<dbReference type="GO" id="GO:0008270">
    <property type="term" value="F:zinc ion binding"/>
    <property type="evidence" value="ECO:0007669"/>
    <property type="project" value="UniProtKB-UniRule"/>
</dbReference>
<keyword evidence="3" id="KW-0336">GPI-anchor</keyword>
<dbReference type="Gene3D" id="1.10.390.10">
    <property type="entry name" value="Neutral Protease Domain 2"/>
    <property type="match status" value="1"/>
</dbReference>
<evidence type="ECO:0000256" key="10">
    <source>
        <dbReference type="PIRSR" id="PIRSR634016-1"/>
    </source>
</evidence>
<feature type="site" description="Transition state stabilizer" evidence="11">
    <location>
        <position position="428"/>
    </location>
</feature>
<evidence type="ECO:0000256" key="3">
    <source>
        <dbReference type="ARBA" id="ARBA00022622"/>
    </source>
</evidence>
<evidence type="ECO:0000259" key="15">
    <source>
        <dbReference type="Pfam" id="PF11838"/>
    </source>
</evidence>
<dbReference type="PRINTS" id="PR00756">
    <property type="entry name" value="ALADIPTASE"/>
</dbReference>
<accession>A0A6J1LZZ5</accession>
<evidence type="ECO:0000256" key="4">
    <source>
        <dbReference type="ARBA" id="ARBA00022670"/>
    </source>
</evidence>
<dbReference type="InterPro" id="IPR045357">
    <property type="entry name" value="Aminopeptidase_N-like_N"/>
</dbReference>
<dbReference type="InterPro" id="IPR001930">
    <property type="entry name" value="Peptidase_M1"/>
</dbReference>
<dbReference type="GO" id="GO:0098552">
    <property type="term" value="C:side of membrane"/>
    <property type="evidence" value="ECO:0007669"/>
    <property type="project" value="UniProtKB-KW"/>
</dbReference>
<dbReference type="InterPro" id="IPR024571">
    <property type="entry name" value="ERAP1-like_C_dom"/>
</dbReference>
<keyword evidence="6 12" id="KW-0378">Hydrolase</keyword>
<dbReference type="OrthoDB" id="8182982at2759"/>
<dbReference type="InterPro" id="IPR027268">
    <property type="entry name" value="Peptidase_M4/M1_CTD_sf"/>
</dbReference>
<dbReference type="RefSeq" id="XP_023169748.2">
    <property type="nucleotide sequence ID" value="XM_023313980.2"/>
</dbReference>
<evidence type="ECO:0000256" key="12">
    <source>
        <dbReference type="RuleBase" id="RU364040"/>
    </source>
</evidence>
<evidence type="ECO:0000256" key="13">
    <source>
        <dbReference type="SAM" id="SignalP"/>
    </source>
</evidence>
<evidence type="ECO:0000256" key="11">
    <source>
        <dbReference type="PIRSR" id="PIRSR634016-4"/>
    </source>
</evidence>
<keyword evidence="9" id="KW-0449">Lipoprotein</keyword>
<evidence type="ECO:0000256" key="1">
    <source>
        <dbReference type="ARBA" id="ARBA00004609"/>
    </source>
</evidence>
<dbReference type="GO" id="GO:0005886">
    <property type="term" value="C:plasma membrane"/>
    <property type="evidence" value="ECO:0007669"/>
    <property type="project" value="UniProtKB-SubCell"/>
</dbReference>
<evidence type="ECO:0000256" key="5">
    <source>
        <dbReference type="ARBA" id="ARBA00022723"/>
    </source>
</evidence>
<keyword evidence="8 12" id="KW-0482">Metalloprotease</keyword>
<sequence>MGFNRKMQGFSVLIFLFLLFCGHETSHVVKRSIDPSASYPLITDDRLPKDVIPQSYDIYLEPNVEENIFSGHIKMNLTWKSDSKKISIHAHFNLDINDRKIVLRKINKNNSDSQLSDNVSVVRGSRFPKKTIYIIYLKEVIKQGTECLLEIPFEGSIWESGEGLFKGSYSNGTYLATYLRPNNARRLFPCYDEPGFKVPFTVSITRPSHLVTIFNTPLARTTNHSILKDHVIDFFETTPPMSSFTFGFVTSNLVKLQNEVKPEAELKTQSEPVINLWGFEDNVNQLKEVREKVLLAHKAIQSYFEIPLPLSKIDVVVIPELPVVRPVDNWGLLLFKESDLMQNRYYDIAQELIYQWIGSWVTPEWWTDAHLNKALASFLASEIVIKLDGGIEFNGKYPMTTLYSIYYEFSKRYPHSRITAMKQETISYKMELVIRMLNFTLGKDSFQKGLRAFIENLQFKTFVGNDLWSALTTQAVKDGTLKSQYNVADIVGTWFAIHRLPVVTARRDYEKNTATIQQKLYLRERPHDVPEQDKMVWWIPIVLNRQDALNFSNCSPYVWMEKAQQMTINNMPPNDQFIIINQEEIGPFPVNYDERNWQMLSNFLQTETGRALVPTYTRSKLLHDAWNLAYAGDLGFATALNMTLFMKFERNHIVWNPVFTFIDQIGRHIDMPEVHKKFEEYVLILLTPLYEDLGAEIENEDNWKTDLRSLTKRFLCGAGYRPCVEEAQNAYSVWQHSSDPNLENPVPNHYICPIFKWGTMEEWQFGIQRVIEFPKSRKQSERTYLLKTLAGCPTQPEKVLRLLELSILEDNSNFTENDQFLIFSSLTGTSNGYYTLFKFLSDNWTTIREKLKDNTNLWDHLIGSATGFFLTQKGYDMVQQLYEQHSGEFGSAQHIIEKSLRNIKEEALWSEANLPVIETWLNNFLSKNSSKSS</sequence>
<dbReference type="InterPro" id="IPR034016">
    <property type="entry name" value="M1_APN-typ"/>
</dbReference>